<accession>A0A285CNF7</accession>
<feature type="domain" description="Cytochrome oxidase subunit I profile" evidence="23">
    <location>
        <begin position="19"/>
        <end position="557"/>
    </location>
</feature>
<keyword evidence="12" id="KW-0375">Hydrogen ion transport</keyword>
<dbReference type="InterPro" id="IPR036927">
    <property type="entry name" value="Cyt_c_oxase-like_su1_sf"/>
</dbReference>
<dbReference type="PROSITE" id="PS00077">
    <property type="entry name" value="COX1_CUB"/>
    <property type="match status" value="1"/>
</dbReference>
<protein>
    <recommendedName>
        <fullName evidence="22">Cytochrome c oxidase subunit 1</fullName>
        <ecNumber evidence="22">7.1.1.9</ecNumber>
    </recommendedName>
</protein>
<feature type="transmembrane region" description="Helical" evidence="22">
    <location>
        <begin position="345"/>
        <end position="368"/>
    </location>
</feature>
<keyword evidence="6 21" id="KW-0813">Transport</keyword>
<evidence type="ECO:0000259" key="23">
    <source>
        <dbReference type="PROSITE" id="PS50855"/>
    </source>
</evidence>
<dbReference type="InterPro" id="IPR000883">
    <property type="entry name" value="Cyt_C_Oxase_1"/>
</dbReference>
<sequence>MADAAIEGHEDRRGFFTRWLMSTNHKDIGILYLVTGGLVGLISVAFTVYMRMELMAPGVQFMCAEHLDAGLLRGFLQSLWPSSIASCTPNGHVWNVMITAHGILIMFFVVIPALFGGFGNYFMPLHIGAPDMAFPRMNNLSFWLYVAGTSLAVASLFAPGGNGQLGSGIGWVLYPPLSTSETGYSTDLAIFAVHLSGASSILGAINMITTFLNMRAPGMTMHKVPLFAWSIFVTAWLILLALPVLAGAITMLLTDRNFGTTFFQPEGGGDPVLYQHILWFFGHPEVYIIVLPAFGIVSHVIATFSRKPIFGYLPMVYAMVAIGVLGFVVWAHHMYTAGMSLTQQSYFMLATMVIAVPTGIKIFSWIATMWGGSIDLRTPMLWALGFLFLFTVGGVTGVVLSQASVDRYYHDTYYVVAHFHYVMSLGAVFGIFAGIYFWIGKMSGRHYPEWAGKLHFWMMFVGANLTFFPQHFLGRQGMPRRYIDYPEAFATWNMVSSLGAFLSFASFLFFLGVMAHTLTRGARITGTNYWNDHADTLEWTLPCPPPEHTFENLPRREDWDRSHAH</sequence>
<feature type="transmembrane region" description="Helical" evidence="22">
    <location>
        <begin position="309"/>
        <end position="333"/>
    </location>
</feature>
<dbReference type="AlphaFoldDB" id="A0A285CNF7"/>
<evidence type="ECO:0000256" key="2">
    <source>
        <dbReference type="ARBA" id="ARBA00001973"/>
    </source>
</evidence>
<evidence type="ECO:0000256" key="17">
    <source>
        <dbReference type="ARBA" id="ARBA00023008"/>
    </source>
</evidence>
<dbReference type="InterPro" id="IPR023615">
    <property type="entry name" value="Cyt_c_Oxase_su1_BS"/>
</dbReference>
<keyword evidence="11 22" id="KW-0479">Metal-binding</keyword>
<dbReference type="GO" id="GO:0006119">
    <property type="term" value="P:oxidative phosphorylation"/>
    <property type="evidence" value="ECO:0007669"/>
    <property type="project" value="UniProtKB-UniPathway"/>
</dbReference>
<dbReference type="GO" id="GO:0022904">
    <property type="term" value="P:respiratory electron transport chain"/>
    <property type="evidence" value="ECO:0007669"/>
    <property type="project" value="TreeGrafter"/>
</dbReference>
<evidence type="ECO:0000256" key="10">
    <source>
        <dbReference type="ARBA" id="ARBA00022692"/>
    </source>
</evidence>
<evidence type="ECO:0000256" key="15">
    <source>
        <dbReference type="ARBA" id="ARBA00022989"/>
    </source>
</evidence>
<organism evidence="24 25">
    <name type="scientific">Cereibacter ovatus</name>
    <dbReference type="NCBI Taxonomy" id="439529"/>
    <lineage>
        <taxon>Bacteria</taxon>
        <taxon>Pseudomonadati</taxon>
        <taxon>Pseudomonadota</taxon>
        <taxon>Alphaproteobacteria</taxon>
        <taxon>Rhodobacterales</taxon>
        <taxon>Paracoccaceae</taxon>
        <taxon>Cereibacter</taxon>
    </lineage>
</organism>
<dbReference type="GO" id="GO:0046872">
    <property type="term" value="F:metal ion binding"/>
    <property type="evidence" value="ECO:0007669"/>
    <property type="project" value="UniProtKB-KW"/>
</dbReference>
<dbReference type="SUPFAM" id="SSF81442">
    <property type="entry name" value="Cytochrome c oxidase subunit I-like"/>
    <property type="match status" value="1"/>
</dbReference>
<keyword evidence="18" id="KW-0406">Ion transport</keyword>
<dbReference type="PROSITE" id="PS50855">
    <property type="entry name" value="COX1"/>
    <property type="match status" value="1"/>
</dbReference>
<evidence type="ECO:0000256" key="22">
    <source>
        <dbReference type="RuleBase" id="RU363061"/>
    </source>
</evidence>
<dbReference type="Pfam" id="PF00115">
    <property type="entry name" value="COX1"/>
    <property type="match status" value="1"/>
</dbReference>
<evidence type="ECO:0000256" key="6">
    <source>
        <dbReference type="ARBA" id="ARBA00022448"/>
    </source>
</evidence>
<keyword evidence="8 21" id="KW-0349">Heme</keyword>
<feature type="transmembrane region" description="Helical" evidence="22">
    <location>
        <begin position="140"/>
        <end position="158"/>
    </location>
</feature>
<dbReference type="GO" id="GO:0004129">
    <property type="term" value="F:cytochrome-c oxidase activity"/>
    <property type="evidence" value="ECO:0007669"/>
    <property type="project" value="UniProtKB-EC"/>
</dbReference>
<dbReference type="Proteomes" id="UP000219467">
    <property type="component" value="Unassembled WGS sequence"/>
</dbReference>
<dbReference type="InterPro" id="IPR014241">
    <property type="entry name" value="Cyt_c_oxidase_su1_bac"/>
</dbReference>
<feature type="transmembrane region" description="Helical" evidence="22">
    <location>
        <begin position="489"/>
        <end position="513"/>
    </location>
</feature>
<evidence type="ECO:0000256" key="11">
    <source>
        <dbReference type="ARBA" id="ARBA00022723"/>
    </source>
</evidence>
<evidence type="ECO:0000256" key="7">
    <source>
        <dbReference type="ARBA" id="ARBA00022475"/>
    </source>
</evidence>
<dbReference type="NCBIfam" id="TIGR02891">
    <property type="entry name" value="CtaD_CoxA"/>
    <property type="match status" value="1"/>
</dbReference>
<dbReference type="InterPro" id="IPR033944">
    <property type="entry name" value="Cyt_c_oxase_su1_dom"/>
</dbReference>
<dbReference type="PRINTS" id="PR01165">
    <property type="entry name" value="CYCOXIDASEI"/>
</dbReference>
<keyword evidence="10 21" id="KW-0812">Transmembrane</keyword>
<dbReference type="PANTHER" id="PTHR10422">
    <property type="entry name" value="CYTOCHROME C OXIDASE SUBUNIT 1"/>
    <property type="match status" value="1"/>
</dbReference>
<comment type="subcellular location">
    <subcellularLocation>
        <location evidence="3 22">Cell membrane</location>
        <topology evidence="3 22">Multi-pass membrane protein</topology>
    </subcellularLocation>
</comment>
<feature type="transmembrane region" description="Helical" evidence="22">
    <location>
        <begin position="188"/>
        <end position="214"/>
    </location>
</feature>
<evidence type="ECO:0000313" key="24">
    <source>
        <dbReference type="EMBL" id="SNX69079.1"/>
    </source>
</evidence>
<comment type="cofactor">
    <cofactor evidence="1">
        <name>heme</name>
        <dbReference type="ChEBI" id="CHEBI:30413"/>
    </cofactor>
</comment>
<reference evidence="25" key="1">
    <citation type="submission" date="2017-08" db="EMBL/GenBank/DDBJ databases">
        <authorList>
            <person name="Varghese N."/>
            <person name="Submissions S."/>
        </authorList>
    </citation>
    <scope>NUCLEOTIDE SEQUENCE [LARGE SCALE GENOMIC DNA]</scope>
    <source>
        <strain evidence="25">JA234</strain>
    </source>
</reference>
<feature type="transmembrane region" description="Helical" evidence="22">
    <location>
        <begin position="273"/>
        <end position="297"/>
    </location>
</feature>
<keyword evidence="14 21" id="KW-0249">Electron transport</keyword>
<evidence type="ECO:0000256" key="14">
    <source>
        <dbReference type="ARBA" id="ARBA00022982"/>
    </source>
</evidence>
<dbReference type="GO" id="GO:0005886">
    <property type="term" value="C:plasma membrane"/>
    <property type="evidence" value="ECO:0007669"/>
    <property type="project" value="UniProtKB-SubCell"/>
</dbReference>
<evidence type="ECO:0000256" key="13">
    <source>
        <dbReference type="ARBA" id="ARBA00022967"/>
    </source>
</evidence>
<evidence type="ECO:0000256" key="3">
    <source>
        <dbReference type="ARBA" id="ARBA00004651"/>
    </source>
</evidence>
<keyword evidence="13" id="KW-1278">Translocase</keyword>
<evidence type="ECO:0000256" key="18">
    <source>
        <dbReference type="ARBA" id="ARBA00023065"/>
    </source>
</evidence>
<evidence type="ECO:0000256" key="1">
    <source>
        <dbReference type="ARBA" id="ARBA00001971"/>
    </source>
</evidence>
<evidence type="ECO:0000256" key="12">
    <source>
        <dbReference type="ARBA" id="ARBA00022781"/>
    </source>
</evidence>
<dbReference type="EMBL" id="OAOQ01000003">
    <property type="protein sequence ID" value="SNX69079.1"/>
    <property type="molecule type" value="Genomic_DNA"/>
</dbReference>
<evidence type="ECO:0000256" key="9">
    <source>
        <dbReference type="ARBA" id="ARBA00022660"/>
    </source>
</evidence>
<dbReference type="GO" id="GO:0020037">
    <property type="term" value="F:heme binding"/>
    <property type="evidence" value="ECO:0007669"/>
    <property type="project" value="InterPro"/>
</dbReference>
<keyword evidence="16 22" id="KW-0408">Iron</keyword>
<feature type="transmembrane region" description="Helical" evidence="22">
    <location>
        <begin position="451"/>
        <end position="469"/>
    </location>
</feature>
<evidence type="ECO:0000256" key="16">
    <source>
        <dbReference type="ARBA" id="ARBA00023004"/>
    </source>
</evidence>
<comment type="similarity">
    <text evidence="5 21">Belongs to the heme-copper respiratory oxidase family.</text>
</comment>
<dbReference type="UniPathway" id="UPA00705"/>
<evidence type="ECO:0000256" key="8">
    <source>
        <dbReference type="ARBA" id="ARBA00022617"/>
    </source>
</evidence>
<dbReference type="CDD" id="cd01663">
    <property type="entry name" value="Cyt_c_Oxidase_I"/>
    <property type="match status" value="1"/>
</dbReference>
<comment type="cofactor">
    <cofactor evidence="2">
        <name>Cu(2+)</name>
        <dbReference type="ChEBI" id="CHEBI:29036"/>
    </cofactor>
</comment>
<dbReference type="FunFam" id="1.20.210.10:FF:000004">
    <property type="entry name" value="Cytochrome c oxidase subunit 1"/>
    <property type="match status" value="1"/>
</dbReference>
<dbReference type="OrthoDB" id="9803294at2"/>
<feature type="transmembrane region" description="Helical" evidence="22">
    <location>
        <begin position="226"/>
        <end position="253"/>
    </location>
</feature>
<dbReference type="GO" id="GO:0045277">
    <property type="term" value="C:respiratory chain complex IV"/>
    <property type="evidence" value="ECO:0007669"/>
    <property type="project" value="InterPro"/>
</dbReference>
<comment type="pathway">
    <text evidence="4 22">Energy metabolism; oxidative phosphorylation.</text>
</comment>
<evidence type="ECO:0000256" key="21">
    <source>
        <dbReference type="RuleBase" id="RU000370"/>
    </source>
</evidence>
<feature type="transmembrane region" description="Helical" evidence="22">
    <location>
        <begin position="98"/>
        <end position="119"/>
    </location>
</feature>
<keyword evidence="19 22" id="KW-0472">Membrane</keyword>
<name>A0A285CNF7_9RHOB</name>
<keyword evidence="25" id="KW-1185">Reference proteome</keyword>
<keyword evidence="7 22" id="KW-1003">Cell membrane</keyword>
<evidence type="ECO:0000256" key="5">
    <source>
        <dbReference type="ARBA" id="ARBA00009578"/>
    </source>
</evidence>
<feature type="transmembrane region" description="Helical" evidence="22">
    <location>
        <begin position="28"/>
        <end position="50"/>
    </location>
</feature>
<keyword evidence="17 22" id="KW-0186">Copper</keyword>
<evidence type="ECO:0000313" key="25">
    <source>
        <dbReference type="Proteomes" id="UP000219467"/>
    </source>
</evidence>
<dbReference type="RefSeq" id="WP_097029543.1">
    <property type="nucleotide sequence ID" value="NZ_OAOQ01000003.1"/>
</dbReference>
<feature type="transmembrane region" description="Helical" evidence="22">
    <location>
        <begin position="380"/>
        <end position="399"/>
    </location>
</feature>
<dbReference type="InterPro" id="IPR023616">
    <property type="entry name" value="Cyt_c_oxase-like_su1_dom"/>
</dbReference>
<evidence type="ECO:0000256" key="20">
    <source>
        <dbReference type="ARBA" id="ARBA00047816"/>
    </source>
</evidence>
<keyword evidence="9 21" id="KW-0679">Respiratory chain</keyword>
<keyword evidence="15 22" id="KW-1133">Transmembrane helix</keyword>
<dbReference type="PANTHER" id="PTHR10422:SF18">
    <property type="entry name" value="CYTOCHROME C OXIDASE SUBUNIT 1"/>
    <property type="match status" value="1"/>
</dbReference>
<comment type="catalytic activity">
    <reaction evidence="20 22">
        <text>4 Fe(II)-[cytochrome c] + O2 + 8 H(+)(in) = 4 Fe(III)-[cytochrome c] + 2 H2O + 4 H(+)(out)</text>
        <dbReference type="Rhea" id="RHEA:11436"/>
        <dbReference type="Rhea" id="RHEA-COMP:10350"/>
        <dbReference type="Rhea" id="RHEA-COMP:14399"/>
        <dbReference type="ChEBI" id="CHEBI:15377"/>
        <dbReference type="ChEBI" id="CHEBI:15378"/>
        <dbReference type="ChEBI" id="CHEBI:15379"/>
        <dbReference type="ChEBI" id="CHEBI:29033"/>
        <dbReference type="ChEBI" id="CHEBI:29034"/>
        <dbReference type="EC" id="7.1.1.9"/>
    </reaction>
</comment>
<dbReference type="Gene3D" id="1.20.210.10">
    <property type="entry name" value="Cytochrome c oxidase-like, subunit I domain"/>
    <property type="match status" value="1"/>
</dbReference>
<evidence type="ECO:0000256" key="19">
    <source>
        <dbReference type="ARBA" id="ARBA00023136"/>
    </source>
</evidence>
<feature type="transmembrane region" description="Helical" evidence="22">
    <location>
        <begin position="419"/>
        <end position="439"/>
    </location>
</feature>
<dbReference type="GO" id="GO:0015990">
    <property type="term" value="P:electron transport coupled proton transport"/>
    <property type="evidence" value="ECO:0007669"/>
    <property type="project" value="InterPro"/>
</dbReference>
<comment type="function">
    <text evidence="22">Cytochrome c oxidase is the component of the respiratory chain that catalyzes the reduction of oxygen to water. Subunits 1-3 form the functional core of the enzyme complex. CO I is the catalytic subunit of the enzyme. Electrons originating in cytochrome c are transferred via the copper A center of subunit 2 and heme A of subunit 1 to the bimetallic center formed by heme A3 and copper B.</text>
</comment>
<dbReference type="EC" id="7.1.1.9" evidence="22"/>
<gene>
    <name evidence="24" type="ORF">SAMN05878503_10365</name>
</gene>
<evidence type="ECO:0000256" key="4">
    <source>
        <dbReference type="ARBA" id="ARBA00004673"/>
    </source>
</evidence>
<proteinExistence type="inferred from homology"/>